<proteinExistence type="inferred from homology"/>
<comment type="caution">
    <text evidence="11">The sequence shown here is derived from an EMBL/GenBank/DDBJ whole genome shotgun (WGS) entry which is preliminary data.</text>
</comment>
<dbReference type="InterPro" id="IPR050790">
    <property type="entry name" value="ExbB/TolQ_transport"/>
</dbReference>
<evidence type="ECO:0000256" key="7">
    <source>
        <dbReference type="ARBA" id="ARBA00023136"/>
    </source>
</evidence>
<reference evidence="11" key="1">
    <citation type="submission" date="2020-10" db="EMBL/GenBank/DDBJ databases">
        <authorList>
            <person name="Gilroy R."/>
        </authorList>
    </citation>
    <scope>NUCLEOTIDE SEQUENCE</scope>
    <source>
        <strain evidence="11">10192</strain>
    </source>
</reference>
<evidence type="ECO:0000256" key="3">
    <source>
        <dbReference type="ARBA" id="ARBA00022475"/>
    </source>
</evidence>
<feature type="transmembrane region" description="Helical" evidence="9">
    <location>
        <begin position="146"/>
        <end position="174"/>
    </location>
</feature>
<reference evidence="11" key="2">
    <citation type="journal article" date="2021" name="PeerJ">
        <title>Extensive microbial diversity within the chicken gut microbiome revealed by metagenomics and culture.</title>
        <authorList>
            <person name="Gilroy R."/>
            <person name="Ravi A."/>
            <person name="Getino M."/>
            <person name="Pursley I."/>
            <person name="Horton D.L."/>
            <person name="Alikhan N.F."/>
            <person name="Baker D."/>
            <person name="Gharbi K."/>
            <person name="Hall N."/>
            <person name="Watson M."/>
            <person name="Adriaenssens E.M."/>
            <person name="Foster-Nyarko E."/>
            <person name="Jarju S."/>
            <person name="Secka A."/>
            <person name="Antonio M."/>
            <person name="Oren A."/>
            <person name="Chaudhuri R.R."/>
            <person name="La Ragione R."/>
            <person name="Hildebrand F."/>
            <person name="Pallen M.J."/>
        </authorList>
    </citation>
    <scope>NUCLEOTIDE SEQUENCE</scope>
    <source>
        <strain evidence="11">10192</strain>
    </source>
</reference>
<evidence type="ECO:0000256" key="6">
    <source>
        <dbReference type="ARBA" id="ARBA00022989"/>
    </source>
</evidence>
<evidence type="ECO:0000256" key="8">
    <source>
        <dbReference type="RuleBase" id="RU004057"/>
    </source>
</evidence>
<keyword evidence="4 9" id="KW-0812">Transmembrane</keyword>
<feature type="transmembrane region" description="Helical" evidence="9">
    <location>
        <begin position="12"/>
        <end position="31"/>
    </location>
</feature>
<comment type="subcellular location">
    <subcellularLocation>
        <location evidence="1">Cell membrane</location>
        <topology evidence="1">Multi-pass membrane protein</topology>
    </subcellularLocation>
    <subcellularLocation>
        <location evidence="8">Membrane</location>
        <topology evidence="8">Multi-pass membrane protein</topology>
    </subcellularLocation>
</comment>
<feature type="domain" description="MotA/TolQ/ExbB proton channel" evidence="10">
    <location>
        <begin position="85"/>
        <end position="188"/>
    </location>
</feature>
<evidence type="ECO:0000256" key="4">
    <source>
        <dbReference type="ARBA" id="ARBA00022692"/>
    </source>
</evidence>
<organism evidence="11 12">
    <name type="scientific">Candidatus Scatousia excrementipullorum</name>
    <dbReference type="NCBI Taxonomy" id="2840936"/>
    <lineage>
        <taxon>Bacteria</taxon>
        <taxon>Candidatus Scatousia</taxon>
    </lineage>
</organism>
<evidence type="ECO:0000256" key="1">
    <source>
        <dbReference type="ARBA" id="ARBA00004651"/>
    </source>
</evidence>
<dbReference type="EMBL" id="JADIND010000047">
    <property type="protein sequence ID" value="MBO8430169.1"/>
    <property type="molecule type" value="Genomic_DNA"/>
</dbReference>
<dbReference type="Proteomes" id="UP000823632">
    <property type="component" value="Unassembled WGS sequence"/>
</dbReference>
<evidence type="ECO:0000259" key="10">
    <source>
        <dbReference type="Pfam" id="PF01618"/>
    </source>
</evidence>
<dbReference type="AlphaFoldDB" id="A0A9D9DRV5"/>
<evidence type="ECO:0000256" key="2">
    <source>
        <dbReference type="ARBA" id="ARBA00022448"/>
    </source>
</evidence>
<accession>A0A9D9DRV5</accession>
<sequence length="218" mass="23758">MDLLLHSIQLDWPVLLPILICSILVVAVVLNRFSFYKRNKRDVVLLIPRLQKELAKNNLQGAQNLAVQCGGVIGEVTEEAVRIFSEQRNGFSRSFDIAAALATRKLESHLTILGTIGGVAPFLGLFGTVVRILYTFQDLAQQGNQSAAVAMGIGSALIATAFGLGVAIVAVVFYNSFQSIVKRYEDDFQLIKLLFLSFVDSEGTSSPVQPPQNSNISM</sequence>
<name>A0A9D9DRV5_9BACT</name>
<dbReference type="PANTHER" id="PTHR30625">
    <property type="entry name" value="PROTEIN TOLQ"/>
    <property type="match status" value="1"/>
</dbReference>
<dbReference type="InterPro" id="IPR002898">
    <property type="entry name" value="MotA_ExbB_proton_chnl"/>
</dbReference>
<gene>
    <name evidence="11" type="ORF">IAC76_02160</name>
</gene>
<dbReference type="GO" id="GO:0005886">
    <property type="term" value="C:plasma membrane"/>
    <property type="evidence" value="ECO:0007669"/>
    <property type="project" value="UniProtKB-SubCell"/>
</dbReference>
<keyword evidence="6 9" id="KW-1133">Transmembrane helix</keyword>
<dbReference type="PANTHER" id="PTHR30625:SF15">
    <property type="entry name" value="BIOPOLYMER TRANSPORT PROTEIN EXBB"/>
    <property type="match status" value="1"/>
</dbReference>
<evidence type="ECO:0000313" key="11">
    <source>
        <dbReference type="EMBL" id="MBO8430169.1"/>
    </source>
</evidence>
<protein>
    <submittedName>
        <fullName evidence="11">MotA/TolQ/ExbB proton channel family protein</fullName>
    </submittedName>
</protein>
<dbReference type="Pfam" id="PF01618">
    <property type="entry name" value="MotA_ExbB"/>
    <property type="match status" value="1"/>
</dbReference>
<keyword evidence="5 8" id="KW-0653">Protein transport</keyword>
<feature type="transmembrane region" description="Helical" evidence="9">
    <location>
        <begin position="110"/>
        <end position="134"/>
    </location>
</feature>
<evidence type="ECO:0000256" key="9">
    <source>
        <dbReference type="SAM" id="Phobius"/>
    </source>
</evidence>
<evidence type="ECO:0000313" key="12">
    <source>
        <dbReference type="Proteomes" id="UP000823632"/>
    </source>
</evidence>
<dbReference type="GO" id="GO:0017038">
    <property type="term" value="P:protein import"/>
    <property type="evidence" value="ECO:0007669"/>
    <property type="project" value="TreeGrafter"/>
</dbReference>
<keyword evidence="3" id="KW-1003">Cell membrane</keyword>
<comment type="similarity">
    <text evidence="8">Belongs to the exbB/tolQ family.</text>
</comment>
<keyword evidence="7 9" id="KW-0472">Membrane</keyword>
<evidence type="ECO:0000256" key="5">
    <source>
        <dbReference type="ARBA" id="ARBA00022927"/>
    </source>
</evidence>
<keyword evidence="2 8" id="KW-0813">Transport</keyword>